<protein>
    <recommendedName>
        <fullName evidence="1">F-box domain-containing protein</fullName>
    </recommendedName>
</protein>
<proteinExistence type="predicted"/>
<dbReference type="InterPro" id="IPR017451">
    <property type="entry name" value="F-box-assoc_interact_dom"/>
</dbReference>
<organism evidence="2 3">
    <name type="scientific">Erythranthe guttata</name>
    <name type="common">Yellow monkey flower</name>
    <name type="synonym">Mimulus guttatus</name>
    <dbReference type="NCBI Taxonomy" id="4155"/>
    <lineage>
        <taxon>Eukaryota</taxon>
        <taxon>Viridiplantae</taxon>
        <taxon>Streptophyta</taxon>
        <taxon>Embryophyta</taxon>
        <taxon>Tracheophyta</taxon>
        <taxon>Spermatophyta</taxon>
        <taxon>Magnoliopsida</taxon>
        <taxon>eudicotyledons</taxon>
        <taxon>Gunneridae</taxon>
        <taxon>Pentapetalae</taxon>
        <taxon>asterids</taxon>
        <taxon>lamiids</taxon>
        <taxon>Lamiales</taxon>
        <taxon>Phrymaceae</taxon>
        <taxon>Erythranthe</taxon>
    </lineage>
</organism>
<keyword evidence="3" id="KW-1185">Reference proteome</keyword>
<sequence>MGSTSTILYHLPDEIIEEILSNLPVKSLLRFKCVSKRWRFLISSKQFTKHHLKKSRTNLSHQKLIILNTDVIDRSFAYLIDRGFKSCSLLSSLDNSTIASFDRPPLMNHIRYGCNNILRRKYFNPATDNFDVYDYNSYVQYYPSDSYILEILGSCNGLVLISVDRANLFVWNPTTRRAKRIDPPACHAFSDDLWDIHRGAFAYGFGHDEIADEYKIACVFFTYKEKPRRTATEIYSSRTGSWKKIEDFDMARFRRLRFFSCGKFMHGKCVNGKLHWLTDPKECVCWEIVSLDLSEEKYGIVGRPEYFSNHAHYRPRLHELGGYLSLTNLNENYRVNVWVMTKYGETESWVRFLTTNCDGMVRGIFLCPLWLMIENGDIVVANPKSRGLDVVFCNGGNLLHTFRVDDVFTDDSSVQNFDANIYVESLVSPFGDE</sequence>
<name>A0A022QSG1_ERYGU</name>
<dbReference type="Proteomes" id="UP000030748">
    <property type="component" value="Unassembled WGS sequence"/>
</dbReference>
<dbReference type="PhylomeDB" id="A0A022QSG1"/>
<dbReference type="STRING" id="4155.A0A022QSG1"/>
<dbReference type="PANTHER" id="PTHR31672">
    <property type="entry name" value="BNACNNG10540D PROTEIN"/>
    <property type="match status" value="1"/>
</dbReference>
<dbReference type="CDD" id="cd22157">
    <property type="entry name" value="F-box_AtFBW1-like"/>
    <property type="match status" value="1"/>
</dbReference>
<dbReference type="Pfam" id="PF00646">
    <property type="entry name" value="F-box"/>
    <property type="match status" value="1"/>
</dbReference>
<dbReference type="PANTHER" id="PTHR31672:SF13">
    <property type="entry name" value="F-BOX PROTEIN CPR30-LIKE"/>
    <property type="match status" value="1"/>
</dbReference>
<dbReference type="InterPro" id="IPR050796">
    <property type="entry name" value="SCF_F-box_component"/>
</dbReference>
<gene>
    <name evidence="2" type="ORF">MIMGU_mgv1a027057mg</name>
</gene>
<dbReference type="AlphaFoldDB" id="A0A022QSG1"/>
<dbReference type="Gene3D" id="1.20.1280.50">
    <property type="match status" value="1"/>
</dbReference>
<evidence type="ECO:0000313" key="3">
    <source>
        <dbReference type="Proteomes" id="UP000030748"/>
    </source>
</evidence>
<dbReference type="NCBIfam" id="TIGR01640">
    <property type="entry name" value="F_box_assoc_1"/>
    <property type="match status" value="1"/>
</dbReference>
<evidence type="ECO:0000259" key="1">
    <source>
        <dbReference type="PROSITE" id="PS50181"/>
    </source>
</evidence>
<dbReference type="SMART" id="SM00256">
    <property type="entry name" value="FBOX"/>
    <property type="match status" value="1"/>
</dbReference>
<feature type="domain" description="F-box" evidence="1">
    <location>
        <begin position="5"/>
        <end position="51"/>
    </location>
</feature>
<dbReference type="Pfam" id="PF07734">
    <property type="entry name" value="FBA_1"/>
    <property type="match status" value="1"/>
</dbReference>
<dbReference type="SUPFAM" id="SSF81383">
    <property type="entry name" value="F-box domain"/>
    <property type="match status" value="1"/>
</dbReference>
<dbReference type="KEGG" id="egt:105964291"/>
<accession>A0A022QSG1</accession>
<dbReference type="PROSITE" id="PS50181">
    <property type="entry name" value="FBOX"/>
    <property type="match status" value="1"/>
</dbReference>
<evidence type="ECO:0000313" key="2">
    <source>
        <dbReference type="EMBL" id="EYU31662.1"/>
    </source>
</evidence>
<dbReference type="EMBL" id="KI630918">
    <property type="protein sequence ID" value="EYU31662.1"/>
    <property type="molecule type" value="Genomic_DNA"/>
</dbReference>
<dbReference type="OrthoDB" id="5314306at2759"/>
<dbReference type="InterPro" id="IPR036047">
    <property type="entry name" value="F-box-like_dom_sf"/>
</dbReference>
<dbReference type="InterPro" id="IPR001810">
    <property type="entry name" value="F-box_dom"/>
</dbReference>
<reference evidence="2 3" key="1">
    <citation type="journal article" date="2013" name="Proc. Natl. Acad. Sci. U.S.A.">
        <title>Fine-scale variation in meiotic recombination in Mimulus inferred from population shotgun sequencing.</title>
        <authorList>
            <person name="Hellsten U."/>
            <person name="Wright K.M."/>
            <person name="Jenkins J."/>
            <person name="Shu S."/>
            <person name="Yuan Y."/>
            <person name="Wessler S.R."/>
            <person name="Schmutz J."/>
            <person name="Willis J.H."/>
            <person name="Rokhsar D.S."/>
        </authorList>
    </citation>
    <scope>NUCLEOTIDE SEQUENCE [LARGE SCALE GENOMIC DNA]</scope>
    <source>
        <strain evidence="3">cv. DUN x IM62</strain>
    </source>
</reference>
<dbReference type="InterPro" id="IPR006527">
    <property type="entry name" value="F-box-assoc_dom_typ1"/>
</dbReference>